<protein>
    <submittedName>
        <fullName evidence="1">Uncharacterized protein</fullName>
    </submittedName>
</protein>
<name>A0A7R9Z2R0_9STRA</name>
<gene>
    <name evidence="1" type="ORF">TDUB1175_LOCUS5363</name>
</gene>
<accession>A0A7R9Z2R0</accession>
<evidence type="ECO:0000313" key="1">
    <source>
        <dbReference type="EMBL" id="CAD8301294.1"/>
    </source>
</evidence>
<dbReference type="EMBL" id="HBED01010759">
    <property type="protein sequence ID" value="CAD8301294.1"/>
    <property type="molecule type" value="Transcribed_RNA"/>
</dbReference>
<organism evidence="1">
    <name type="scientific">Pseudictyota dubia</name>
    <dbReference type="NCBI Taxonomy" id="2749911"/>
    <lineage>
        <taxon>Eukaryota</taxon>
        <taxon>Sar</taxon>
        <taxon>Stramenopiles</taxon>
        <taxon>Ochrophyta</taxon>
        <taxon>Bacillariophyta</taxon>
        <taxon>Mediophyceae</taxon>
        <taxon>Biddulphiophycidae</taxon>
        <taxon>Eupodiscales</taxon>
        <taxon>Odontellaceae</taxon>
        <taxon>Pseudictyota</taxon>
    </lineage>
</organism>
<proteinExistence type="predicted"/>
<reference evidence="1" key="1">
    <citation type="submission" date="2021-01" db="EMBL/GenBank/DDBJ databases">
        <authorList>
            <person name="Corre E."/>
            <person name="Pelletier E."/>
            <person name="Niang G."/>
            <person name="Scheremetjew M."/>
            <person name="Finn R."/>
            <person name="Kale V."/>
            <person name="Holt S."/>
            <person name="Cochrane G."/>
            <person name="Meng A."/>
            <person name="Brown T."/>
            <person name="Cohen L."/>
        </authorList>
    </citation>
    <scope>NUCLEOTIDE SEQUENCE</scope>
    <source>
        <strain evidence="1">CCMP147</strain>
    </source>
</reference>
<dbReference type="AlphaFoldDB" id="A0A7R9Z2R0"/>
<sequence>MDGTTRSSSLLTRGTLGFEPFKLRSLGTRSGKFLRCVESSSALGACDTTVFPLLANRPASLAFPLSVVFYDLFWVRRMCTSLLYDNICTRGRGEGVEHEW</sequence>